<evidence type="ECO:0000256" key="2">
    <source>
        <dbReference type="SAM" id="SignalP"/>
    </source>
</evidence>
<protein>
    <submittedName>
        <fullName evidence="3">HupE/UreJ family protein</fullName>
    </submittedName>
</protein>
<evidence type="ECO:0000313" key="3">
    <source>
        <dbReference type="EMBL" id="URI06297.1"/>
    </source>
</evidence>
<evidence type="ECO:0000313" key="4">
    <source>
        <dbReference type="Proteomes" id="UP001056201"/>
    </source>
</evidence>
<feature type="transmembrane region" description="Helical" evidence="1">
    <location>
        <begin position="174"/>
        <end position="197"/>
    </location>
</feature>
<gene>
    <name evidence="3" type="ORF">MW290_10230</name>
</gene>
<dbReference type="EMBL" id="CP097635">
    <property type="protein sequence ID" value="URI06297.1"/>
    <property type="molecule type" value="Genomic_DNA"/>
</dbReference>
<keyword evidence="4" id="KW-1185">Reference proteome</keyword>
<feature type="transmembrane region" description="Helical" evidence="1">
    <location>
        <begin position="301"/>
        <end position="322"/>
    </location>
</feature>
<keyword evidence="1" id="KW-1133">Transmembrane helix</keyword>
<sequence length="323" mass="34839">MLQRLLRPLLPALLAVLALLGPLLPRSAQAHEMSMAEMELRETAKGEFLWNWTARERGNNDDLKPVWPGSCAADGNLLRCGPGGMQGAFTIEGVGQRYSAAIVRVVWLDGQSRVYTLTSSQPTVQLYGAANDPRGMGEIATAYGVLGVEHILSGFDHLMFVISLLFLVGFNKRLVATITAFTFAHSLTLASSALGWLTLRPPPVEATIALSILLVAGEALHNRQTLSRRWPALVAFLFGLVHGLGFAGALQQIGLPENHLLVALLTFNLGVEAGQLMVVGLAFVAWRALHRFAPFRQARTPALYGIGGVAAYWAIGRIVSILA</sequence>
<feature type="chain" id="PRO_5045149954" evidence="2">
    <location>
        <begin position="31"/>
        <end position="323"/>
    </location>
</feature>
<feature type="transmembrane region" description="Helical" evidence="1">
    <location>
        <begin position="260"/>
        <end position="289"/>
    </location>
</feature>
<proteinExistence type="predicted"/>
<feature type="signal peptide" evidence="2">
    <location>
        <begin position="1"/>
        <end position="30"/>
    </location>
</feature>
<accession>A0ABY4S352</accession>
<dbReference type="Proteomes" id="UP001056201">
    <property type="component" value="Chromosome 1"/>
</dbReference>
<dbReference type="RefSeq" id="WP_250194560.1">
    <property type="nucleotide sequence ID" value="NZ_CP097635.1"/>
</dbReference>
<evidence type="ECO:0000256" key="1">
    <source>
        <dbReference type="SAM" id="Phobius"/>
    </source>
</evidence>
<name>A0ABY4S352_AQUTE</name>
<dbReference type="InterPro" id="IPR032809">
    <property type="entry name" value="Put_HupE_UreJ"/>
</dbReference>
<dbReference type="Pfam" id="PF13795">
    <property type="entry name" value="HupE_UreJ_2"/>
    <property type="match status" value="1"/>
</dbReference>
<organism evidence="3 4">
    <name type="scientific">Aquincola tertiaricarbonis</name>
    <dbReference type="NCBI Taxonomy" id="391953"/>
    <lineage>
        <taxon>Bacteria</taxon>
        <taxon>Pseudomonadati</taxon>
        <taxon>Pseudomonadota</taxon>
        <taxon>Betaproteobacteria</taxon>
        <taxon>Burkholderiales</taxon>
        <taxon>Sphaerotilaceae</taxon>
        <taxon>Aquincola</taxon>
    </lineage>
</organism>
<keyword evidence="1" id="KW-0472">Membrane</keyword>
<keyword evidence="2" id="KW-0732">Signal</keyword>
<feature type="transmembrane region" description="Helical" evidence="1">
    <location>
        <begin position="203"/>
        <end position="220"/>
    </location>
</feature>
<keyword evidence="1" id="KW-0812">Transmembrane</keyword>
<feature type="transmembrane region" description="Helical" evidence="1">
    <location>
        <begin position="142"/>
        <end position="167"/>
    </location>
</feature>
<reference evidence="3" key="1">
    <citation type="submission" date="2022-05" db="EMBL/GenBank/DDBJ databases">
        <title>An RpoN-dependent PEP-CTERM gene is involved in floc formation of an Aquincola tertiaricarbonis strain.</title>
        <authorList>
            <person name="Qiu D."/>
            <person name="Xia M."/>
        </authorList>
    </citation>
    <scope>NUCLEOTIDE SEQUENCE</scope>
    <source>
        <strain evidence="3">RN12</strain>
    </source>
</reference>
<feature type="transmembrane region" description="Helical" evidence="1">
    <location>
        <begin position="232"/>
        <end position="254"/>
    </location>
</feature>